<evidence type="ECO:0000256" key="1">
    <source>
        <dbReference type="SAM" id="SignalP"/>
    </source>
</evidence>
<gene>
    <name evidence="2" type="ORF">CAter282_1065</name>
</gene>
<dbReference type="EMBL" id="CP013235">
    <property type="protein sequence ID" value="AMP08860.1"/>
    <property type="molecule type" value="Genomic_DNA"/>
</dbReference>
<evidence type="ECO:0000313" key="3">
    <source>
        <dbReference type="Proteomes" id="UP000071778"/>
    </source>
</evidence>
<dbReference type="PROSITE" id="PS51257">
    <property type="entry name" value="PROKAR_LIPOPROTEIN"/>
    <property type="match status" value="1"/>
</dbReference>
<evidence type="ECO:0000313" key="2">
    <source>
        <dbReference type="EMBL" id="AMP08860.1"/>
    </source>
</evidence>
<name>A0A127QFN6_9BURK</name>
<keyword evidence="3" id="KW-1185">Reference proteome</keyword>
<feature type="signal peptide" evidence="1">
    <location>
        <begin position="1"/>
        <end position="21"/>
    </location>
</feature>
<dbReference type="OrthoDB" id="8766349at2"/>
<keyword evidence="1" id="KW-0732">Signal</keyword>
<accession>A0A127QFN6</accession>
<feature type="chain" id="PRO_5007277834" evidence="1">
    <location>
        <begin position="22"/>
        <end position="419"/>
    </location>
</feature>
<dbReference type="PATRIC" id="fig|279058.17.peg.1145"/>
<protein>
    <submittedName>
        <fullName evidence="2">Putative lipoprotein</fullName>
    </submittedName>
</protein>
<dbReference type="Proteomes" id="UP000071778">
    <property type="component" value="Chromosome"/>
</dbReference>
<reference evidence="2 3" key="1">
    <citation type="submission" date="2015-11" db="EMBL/GenBank/DDBJ databases">
        <title>Exploring the genomic traits of fungus-feeding bacterial genus Collimonas.</title>
        <authorList>
            <person name="Song C."/>
            <person name="Schmidt R."/>
            <person name="de Jager V."/>
            <person name="Krzyzanowska D."/>
            <person name="Jongedijk E."/>
            <person name="Cankar K."/>
            <person name="Beekwilder J."/>
            <person name="van Veen A."/>
            <person name="de Boer W."/>
            <person name="van Veen J.A."/>
            <person name="Garbeva P."/>
        </authorList>
    </citation>
    <scope>NUCLEOTIDE SEQUENCE [LARGE SCALE GENOMIC DNA]</scope>
    <source>
        <strain evidence="2 3">Ter282</strain>
    </source>
</reference>
<organism evidence="2 3">
    <name type="scientific">Collimonas arenae</name>
    <dbReference type="NCBI Taxonomy" id="279058"/>
    <lineage>
        <taxon>Bacteria</taxon>
        <taxon>Pseudomonadati</taxon>
        <taxon>Pseudomonadota</taxon>
        <taxon>Betaproteobacteria</taxon>
        <taxon>Burkholderiales</taxon>
        <taxon>Oxalobacteraceae</taxon>
        <taxon>Collimonas</taxon>
    </lineage>
</organism>
<proteinExistence type="predicted"/>
<dbReference type="AlphaFoldDB" id="A0A127QFN6"/>
<sequence length="419" mass="47684">MQKIKSATSVLLLLGCMLLLAGCASLSTSISQFEKGDYVASVKSTLSYLDEKYKKTDYDDSDDRNGIRERLRIIVASYEATIQGAGERDYDRKIGAYLALLDIRTALAARSYYPKYTDLPLRYTDATLRDTLASEYYQKASAAAAYKDERQAAISFAAAADIYRPYGDYRDARKQADKHRYAADSLDAAAYYKQGTELAANNPQRRRSIYRDAGQAFYNAYNVYQEHGSYKDAQALSDKYRTLGTVVLQVSSNDPDGDITRSVMGLFNLGFTRFQYQGGNADLGMYINTSYVYYPPRAREYVEALSENVDTKNPDGSTSTKTYRFNRRVLVEENSFQIVLDLSVTRVPNLDLRYNEGAESRRTTISYFGDVPRSGRYGYRTEGYLMDRNQLWQSVQAQLINRLGNDNRIRMIQDDIRNF</sequence>
<dbReference type="RefSeq" id="WP_128082983.1">
    <property type="nucleotide sequence ID" value="NZ_CP013233.1"/>
</dbReference>
<keyword evidence="2" id="KW-0449">Lipoprotein</keyword>